<dbReference type="EMBL" id="UZAK01050364">
    <property type="protein sequence ID" value="VDP79851.1"/>
    <property type="molecule type" value="Genomic_DNA"/>
</dbReference>
<feature type="transmembrane region" description="Helical" evidence="1">
    <location>
        <begin position="95"/>
        <end position="114"/>
    </location>
</feature>
<reference evidence="3 4" key="2">
    <citation type="submission" date="2018-11" db="EMBL/GenBank/DDBJ databases">
        <authorList>
            <consortium name="Pathogen Informatics"/>
        </authorList>
    </citation>
    <scope>NUCLEOTIDE SEQUENCE [LARGE SCALE GENOMIC DNA]</scope>
    <source>
        <strain evidence="3">Dakar</strain>
        <strain evidence="4">Dakar, Senegal</strain>
    </source>
</reference>
<feature type="transmembrane region" description="Helical" evidence="1">
    <location>
        <begin position="120"/>
        <end position="138"/>
    </location>
</feature>
<dbReference type="AlphaFoldDB" id="A0A183L5T0"/>
<reference evidence="5" key="1">
    <citation type="submission" date="2016-06" db="UniProtKB">
        <authorList>
            <consortium name="WormBaseParasite"/>
        </authorList>
    </citation>
    <scope>IDENTIFICATION</scope>
</reference>
<keyword evidence="4" id="KW-1185">Reference proteome</keyword>
<evidence type="ECO:0000313" key="3">
    <source>
        <dbReference type="EMBL" id="VDP79851.1"/>
    </source>
</evidence>
<sequence length="139" mass="15310">MFVLKILTLILVESRFESHAVFNCRNAALALPILSFTSTSDPPCSSMMLPRNAALALPILAFTSTSDPPCSSMMLPRYVNDSTSSRVSLSRVIELLFSVLYLGILVFSLCILRPTDTETAATLIVFIFICSCVLDRRAR</sequence>
<evidence type="ECO:0000256" key="1">
    <source>
        <dbReference type="SAM" id="Phobius"/>
    </source>
</evidence>
<name>A0A183L5T0_9TREM</name>
<keyword evidence="1" id="KW-0472">Membrane</keyword>
<keyword evidence="2" id="KW-0732">Signal</keyword>
<evidence type="ECO:0000313" key="4">
    <source>
        <dbReference type="Proteomes" id="UP000279833"/>
    </source>
</evidence>
<gene>
    <name evidence="3" type="ORF">SCUD_LOCUS22697</name>
</gene>
<organism evidence="5">
    <name type="scientific">Schistosoma curassoni</name>
    <dbReference type="NCBI Taxonomy" id="6186"/>
    <lineage>
        <taxon>Eukaryota</taxon>
        <taxon>Metazoa</taxon>
        <taxon>Spiralia</taxon>
        <taxon>Lophotrochozoa</taxon>
        <taxon>Platyhelminthes</taxon>
        <taxon>Trematoda</taxon>
        <taxon>Digenea</taxon>
        <taxon>Strigeidida</taxon>
        <taxon>Schistosomatoidea</taxon>
        <taxon>Schistosomatidae</taxon>
        <taxon>Schistosoma</taxon>
    </lineage>
</organism>
<accession>A0A183L5T0</accession>
<protein>
    <submittedName>
        <fullName evidence="5">Secreted protein</fullName>
    </submittedName>
</protein>
<proteinExistence type="predicted"/>
<evidence type="ECO:0000256" key="2">
    <source>
        <dbReference type="SAM" id="SignalP"/>
    </source>
</evidence>
<keyword evidence="1" id="KW-0812">Transmembrane</keyword>
<dbReference type="Proteomes" id="UP000279833">
    <property type="component" value="Unassembled WGS sequence"/>
</dbReference>
<keyword evidence="1" id="KW-1133">Transmembrane helix</keyword>
<evidence type="ECO:0000313" key="5">
    <source>
        <dbReference type="WBParaSite" id="SCUD_0002270001-mRNA-1"/>
    </source>
</evidence>
<dbReference type="WBParaSite" id="SCUD_0002270001-mRNA-1">
    <property type="protein sequence ID" value="SCUD_0002270001-mRNA-1"/>
    <property type="gene ID" value="SCUD_0002270001"/>
</dbReference>
<feature type="signal peptide" evidence="2">
    <location>
        <begin position="1"/>
        <end position="18"/>
    </location>
</feature>
<feature type="chain" id="PRO_5043141017" evidence="2">
    <location>
        <begin position="19"/>
        <end position="139"/>
    </location>
</feature>